<keyword evidence="8" id="KW-0175">Coiled coil</keyword>
<dbReference type="GO" id="GO:0043590">
    <property type="term" value="C:bacterial nucleoid"/>
    <property type="evidence" value="ECO:0007669"/>
    <property type="project" value="TreeGrafter"/>
</dbReference>
<name>A0A9D9DMZ9_9BACT</name>
<evidence type="ECO:0000313" key="11">
    <source>
        <dbReference type="Proteomes" id="UP000823632"/>
    </source>
</evidence>
<dbReference type="Gene3D" id="3.40.50.300">
    <property type="entry name" value="P-loop containing nucleotide triphosphate hydrolases"/>
    <property type="match status" value="1"/>
</dbReference>
<dbReference type="EMBL" id="JADIND010000087">
    <property type="protein sequence ID" value="MBO8430533.1"/>
    <property type="molecule type" value="Genomic_DNA"/>
</dbReference>
<protein>
    <recommendedName>
        <fullName evidence="2">DNA repair protein RecN</fullName>
    </recommendedName>
    <alternativeName>
        <fullName evidence="7">Recombination protein N</fullName>
    </alternativeName>
</protein>
<evidence type="ECO:0000256" key="5">
    <source>
        <dbReference type="ARBA" id="ARBA00022840"/>
    </source>
</evidence>
<evidence type="ECO:0000256" key="4">
    <source>
        <dbReference type="ARBA" id="ARBA00022763"/>
    </source>
</evidence>
<keyword evidence="4" id="KW-0227">DNA damage</keyword>
<evidence type="ECO:0000256" key="3">
    <source>
        <dbReference type="ARBA" id="ARBA00022741"/>
    </source>
</evidence>
<reference evidence="10" key="2">
    <citation type="journal article" date="2021" name="PeerJ">
        <title>Extensive microbial diversity within the chicken gut microbiome revealed by metagenomics and culture.</title>
        <authorList>
            <person name="Gilroy R."/>
            <person name="Ravi A."/>
            <person name="Getino M."/>
            <person name="Pursley I."/>
            <person name="Horton D.L."/>
            <person name="Alikhan N.F."/>
            <person name="Baker D."/>
            <person name="Gharbi K."/>
            <person name="Hall N."/>
            <person name="Watson M."/>
            <person name="Adriaenssens E.M."/>
            <person name="Foster-Nyarko E."/>
            <person name="Jarju S."/>
            <person name="Secka A."/>
            <person name="Antonio M."/>
            <person name="Oren A."/>
            <person name="Chaudhuri R.R."/>
            <person name="La Ragione R."/>
            <person name="Hildebrand F."/>
            <person name="Pallen M.J."/>
        </authorList>
    </citation>
    <scope>NUCLEOTIDE SEQUENCE</scope>
    <source>
        <strain evidence="10">10192</strain>
    </source>
</reference>
<sequence length="338" mass="38714">MIKQLRLKDYILIDELTANFHEGLNVITGETGAGKSILISAIDLAFAPRVSKEVIKNGREKAVIELVIENTKHDLKPLFEEYAIDDFGTEIVLSKEITQSSVRTRINGTLINQEFLKQIKSLFLDIHSQHQTYVFMQPKYHITLLDNYAKDVYGHLLEEYKELYKKYLDTKNLLDAAKNSADTTESQIEFLKFQVQEIESAEIQSETEDEELAAELEVLENAEKLKELTGSSYWAINGDDGSILEALGKIKQNLSKAVDMDKNLEESEQNLVDVIERLRDVGSELREYSQNLDNDEERLNEIQERLFLLDKLKRKYGSTLAEVLETYKKLADELAGIE</sequence>
<feature type="non-terminal residue" evidence="10">
    <location>
        <position position="338"/>
    </location>
</feature>
<dbReference type="PANTHER" id="PTHR11059:SF0">
    <property type="entry name" value="DNA REPAIR PROTEIN RECN"/>
    <property type="match status" value="1"/>
</dbReference>
<evidence type="ECO:0000256" key="8">
    <source>
        <dbReference type="SAM" id="Coils"/>
    </source>
</evidence>
<comment type="similarity">
    <text evidence="1">Belongs to the RecN family.</text>
</comment>
<evidence type="ECO:0000313" key="10">
    <source>
        <dbReference type="EMBL" id="MBO8430533.1"/>
    </source>
</evidence>
<dbReference type="GO" id="GO:0005524">
    <property type="term" value="F:ATP binding"/>
    <property type="evidence" value="ECO:0007669"/>
    <property type="project" value="UniProtKB-KW"/>
</dbReference>
<gene>
    <name evidence="10" type="ORF">IAC76_04030</name>
</gene>
<reference evidence="10" key="1">
    <citation type="submission" date="2020-10" db="EMBL/GenBank/DDBJ databases">
        <authorList>
            <person name="Gilroy R."/>
        </authorList>
    </citation>
    <scope>NUCLEOTIDE SEQUENCE</scope>
    <source>
        <strain evidence="10">10192</strain>
    </source>
</reference>
<feature type="domain" description="Rad50/SbcC-type AAA" evidence="9">
    <location>
        <begin position="5"/>
        <end position="200"/>
    </location>
</feature>
<evidence type="ECO:0000256" key="1">
    <source>
        <dbReference type="ARBA" id="ARBA00009441"/>
    </source>
</evidence>
<dbReference type="GO" id="GO:0006310">
    <property type="term" value="P:DNA recombination"/>
    <property type="evidence" value="ECO:0007669"/>
    <property type="project" value="InterPro"/>
</dbReference>
<dbReference type="GO" id="GO:0009432">
    <property type="term" value="P:SOS response"/>
    <property type="evidence" value="ECO:0007669"/>
    <property type="project" value="TreeGrafter"/>
</dbReference>
<comment type="caution">
    <text evidence="10">The sequence shown here is derived from an EMBL/GenBank/DDBJ whole genome shotgun (WGS) entry which is preliminary data.</text>
</comment>
<dbReference type="Gene3D" id="6.10.140.1080">
    <property type="match status" value="1"/>
</dbReference>
<dbReference type="InterPro" id="IPR038729">
    <property type="entry name" value="Rad50/SbcC_AAA"/>
</dbReference>
<dbReference type="GO" id="GO:0006302">
    <property type="term" value="P:double-strand break repair"/>
    <property type="evidence" value="ECO:0007669"/>
    <property type="project" value="InterPro"/>
</dbReference>
<dbReference type="InterPro" id="IPR027417">
    <property type="entry name" value="P-loop_NTPase"/>
</dbReference>
<proteinExistence type="inferred from homology"/>
<dbReference type="GO" id="GO:0016887">
    <property type="term" value="F:ATP hydrolysis activity"/>
    <property type="evidence" value="ECO:0007669"/>
    <property type="project" value="InterPro"/>
</dbReference>
<dbReference type="Proteomes" id="UP000823632">
    <property type="component" value="Unassembled WGS sequence"/>
</dbReference>
<feature type="coiled-coil region" evidence="8">
    <location>
        <begin position="257"/>
        <end position="305"/>
    </location>
</feature>
<evidence type="ECO:0000256" key="7">
    <source>
        <dbReference type="ARBA" id="ARBA00033408"/>
    </source>
</evidence>
<organism evidence="10 11">
    <name type="scientific">Candidatus Scatousia excrementipullorum</name>
    <dbReference type="NCBI Taxonomy" id="2840936"/>
    <lineage>
        <taxon>Bacteria</taxon>
        <taxon>Candidatus Scatousia</taxon>
    </lineage>
</organism>
<keyword evidence="5" id="KW-0067">ATP-binding</keyword>
<dbReference type="PANTHER" id="PTHR11059">
    <property type="entry name" value="DNA REPAIR PROTEIN RECN"/>
    <property type="match status" value="1"/>
</dbReference>
<evidence type="ECO:0000256" key="6">
    <source>
        <dbReference type="ARBA" id="ARBA00023204"/>
    </source>
</evidence>
<evidence type="ECO:0000259" key="9">
    <source>
        <dbReference type="Pfam" id="PF13476"/>
    </source>
</evidence>
<evidence type="ECO:0000256" key="2">
    <source>
        <dbReference type="ARBA" id="ARBA00021315"/>
    </source>
</evidence>
<dbReference type="SUPFAM" id="SSF52540">
    <property type="entry name" value="P-loop containing nucleoside triphosphate hydrolases"/>
    <property type="match status" value="1"/>
</dbReference>
<keyword evidence="3" id="KW-0547">Nucleotide-binding</keyword>
<accession>A0A9D9DMZ9</accession>
<dbReference type="InterPro" id="IPR004604">
    <property type="entry name" value="DNA_recomb/repair_RecN"/>
</dbReference>
<dbReference type="Pfam" id="PF13476">
    <property type="entry name" value="AAA_23"/>
    <property type="match status" value="1"/>
</dbReference>
<dbReference type="AlphaFoldDB" id="A0A9D9DMZ9"/>
<keyword evidence="6" id="KW-0234">DNA repair</keyword>